<dbReference type="SUPFAM" id="SSF56112">
    <property type="entry name" value="Protein kinase-like (PK-like)"/>
    <property type="match status" value="1"/>
</dbReference>
<accession>A0A1T5ICI7</accession>
<sequence length="294" mass="31582">MITVPPSFRAMPRWWHDDAGRGWLDVLPGGVAARCAAWGLVVDGEPAHGSNALVVPVRRGDERLALRLAPPGDDVAGEVRALRVWAGRGTVLLVDADEGEGATLLERLDGGRSLADEPLDVAVEVLAGLTRTLAVPAPDDVPSTAAIAAGMAESFPREWAELGEPLPSRQLDVALDLAAERGAAPTSSLAVDGDLHHDQVLAGMRAPWLVVDPVLWRGDPEADLARVLWTRLDELPSERDVVAAFDAFVRASGVPRDRARAWVVLRATSYLLWGLAHGLTEDPVRCRRLLDVFV</sequence>
<reference evidence="1 2" key="1">
    <citation type="submission" date="2017-02" db="EMBL/GenBank/DDBJ databases">
        <authorList>
            <person name="Peterson S.W."/>
        </authorList>
    </citation>
    <scope>NUCLEOTIDE SEQUENCE [LARGE SCALE GENOMIC DNA]</scope>
    <source>
        <strain evidence="1 2">DSM 21481</strain>
    </source>
</reference>
<protein>
    <submittedName>
        <fullName evidence="1">Streptomycin 6-kinase</fullName>
    </submittedName>
</protein>
<evidence type="ECO:0000313" key="2">
    <source>
        <dbReference type="Proteomes" id="UP000189777"/>
    </source>
</evidence>
<dbReference type="GO" id="GO:0016773">
    <property type="term" value="F:phosphotransferase activity, alcohol group as acceptor"/>
    <property type="evidence" value="ECO:0007669"/>
    <property type="project" value="InterPro"/>
</dbReference>
<dbReference type="InterPro" id="IPR011009">
    <property type="entry name" value="Kinase-like_dom_sf"/>
</dbReference>
<name>A0A1T5ICI7_9MICO</name>
<keyword evidence="1" id="KW-0418">Kinase</keyword>
<keyword evidence="2" id="KW-1185">Reference proteome</keyword>
<gene>
    <name evidence="1" type="ORF">SAMN04324258_0330</name>
</gene>
<dbReference type="Proteomes" id="UP000189777">
    <property type="component" value="Unassembled WGS sequence"/>
</dbReference>
<organism evidence="1 2">
    <name type="scientific">Krasilnikoviella flava</name>
    <dbReference type="NCBI Taxonomy" id="526729"/>
    <lineage>
        <taxon>Bacteria</taxon>
        <taxon>Bacillati</taxon>
        <taxon>Actinomycetota</taxon>
        <taxon>Actinomycetes</taxon>
        <taxon>Micrococcales</taxon>
        <taxon>Promicromonosporaceae</taxon>
        <taxon>Krasilnikoviella</taxon>
    </lineage>
</organism>
<evidence type="ECO:0000313" key="1">
    <source>
        <dbReference type="EMBL" id="SKC36859.1"/>
    </source>
</evidence>
<keyword evidence="1" id="KW-0808">Transferase</keyword>
<dbReference type="InterPro" id="IPR006748">
    <property type="entry name" value="NH2Glyco/OHUrea_AB-resist_kin"/>
</dbReference>
<dbReference type="RefSeq" id="WP_245806858.1">
    <property type="nucleotide sequence ID" value="NZ_FUZQ01000001.1"/>
</dbReference>
<dbReference type="Pfam" id="PF04655">
    <property type="entry name" value="APH_6_hur"/>
    <property type="match status" value="1"/>
</dbReference>
<proteinExistence type="predicted"/>
<dbReference type="GO" id="GO:0016301">
    <property type="term" value="F:kinase activity"/>
    <property type="evidence" value="ECO:0007669"/>
    <property type="project" value="UniProtKB-KW"/>
</dbReference>
<dbReference type="GO" id="GO:0019748">
    <property type="term" value="P:secondary metabolic process"/>
    <property type="evidence" value="ECO:0007669"/>
    <property type="project" value="InterPro"/>
</dbReference>
<dbReference type="EMBL" id="FUZQ01000001">
    <property type="protein sequence ID" value="SKC36859.1"/>
    <property type="molecule type" value="Genomic_DNA"/>
</dbReference>
<dbReference type="STRING" id="526729.SAMN04324258_0330"/>
<dbReference type="AlphaFoldDB" id="A0A1T5ICI7"/>